<protein>
    <submittedName>
        <fullName evidence="1">Uncharacterized protein</fullName>
    </submittedName>
</protein>
<sequence length="527" mass="55697">MIDNSTKKTSLGESTCRAKILRSACAIATMMAFVCSPLAAIAQQAAPGASDDAGEAKQAEEAAPAPKPAGPTPTMFLLPTQGIKGEMSEIIPERIGEMLRAQLADKRSAKLLPTYEAMMQQGGGNPNAELAEAERLYTSGIGLLTAGQNDRAATTFQRSVDSLEKNLADLENFNVLVDAYRNMALAYFLAGFDFDARKKMQVYANLRPNEKLDPEKFPKELREVYQVEADKVKKAGPGKISVTAGGEKATVFVDGVEKGQAPVELNDIGYGYHYLVVRGATGGVWSEQIRVRGRSKEQTFEAKLGAPGATPDAAASNQPAFYTGLVSSVGSGKFSDEQLRPYLDELHSRTGAKYMAWVVMVKKRSSYSAVPFIYNVETSELVREGDVSFTLALSNLRVGVNTLANSISGVVGAEAGDKLVTSVDLKPAPAAVAVKPAAGEADKKPSTQAPAETKPVAQAPVEQSKSVKPLPPIEDGLDEDDDSNVWMWVGAGSAAVLVAGAVVGGVLLFADDADPAGGGKFDAALSW</sequence>
<name>A0A2Z4FKP3_9DELT</name>
<organism evidence="1 2">
    <name type="scientific">Bradymonas sediminis</name>
    <dbReference type="NCBI Taxonomy" id="1548548"/>
    <lineage>
        <taxon>Bacteria</taxon>
        <taxon>Deltaproteobacteria</taxon>
        <taxon>Bradymonadales</taxon>
        <taxon>Bradymonadaceae</taxon>
        <taxon>Bradymonas</taxon>
    </lineage>
</organism>
<dbReference type="InterPro" id="IPR013229">
    <property type="entry name" value="PEGA"/>
</dbReference>
<keyword evidence="2" id="KW-1185">Reference proteome</keyword>
<dbReference type="Proteomes" id="UP000249799">
    <property type="component" value="Chromosome"/>
</dbReference>
<evidence type="ECO:0000313" key="1">
    <source>
        <dbReference type="EMBL" id="AWV89539.1"/>
    </source>
</evidence>
<accession>A0A2Z4FKP3</accession>
<proteinExistence type="predicted"/>
<dbReference type="EMBL" id="CP030032">
    <property type="protein sequence ID" value="AWV89539.1"/>
    <property type="molecule type" value="Genomic_DNA"/>
</dbReference>
<dbReference type="AlphaFoldDB" id="A0A2Z4FKP3"/>
<dbReference type="KEGG" id="bsed:DN745_09370"/>
<dbReference type="RefSeq" id="WP_111334266.1">
    <property type="nucleotide sequence ID" value="NZ_CP030032.1"/>
</dbReference>
<dbReference type="Pfam" id="PF08308">
    <property type="entry name" value="PEGA"/>
    <property type="match status" value="1"/>
</dbReference>
<reference evidence="1 2" key="1">
    <citation type="submission" date="2018-06" db="EMBL/GenBank/DDBJ databases">
        <title>Lujinxingia sediminis gen. nov. sp. nov., a new facultative anaerobic member of the class Deltaproteobacteria, and proposal of Lujinxingaceae fam. nov.</title>
        <authorList>
            <person name="Guo L.-Y."/>
            <person name="Li C.-M."/>
            <person name="Wang S."/>
            <person name="Du Z.-J."/>
        </authorList>
    </citation>
    <scope>NUCLEOTIDE SEQUENCE [LARGE SCALE GENOMIC DNA]</scope>
    <source>
        <strain evidence="1 2">FA350</strain>
    </source>
</reference>
<dbReference type="OrthoDB" id="5484943at2"/>
<gene>
    <name evidence="1" type="ORF">DN745_09370</name>
</gene>
<evidence type="ECO:0000313" key="2">
    <source>
        <dbReference type="Proteomes" id="UP000249799"/>
    </source>
</evidence>